<keyword evidence="2" id="KW-1185">Reference proteome</keyword>
<organism evidence="1 2">
    <name type="scientific">Rhodocista pekingensis</name>
    <dbReference type="NCBI Taxonomy" id="201185"/>
    <lineage>
        <taxon>Bacteria</taxon>
        <taxon>Pseudomonadati</taxon>
        <taxon>Pseudomonadota</taxon>
        <taxon>Alphaproteobacteria</taxon>
        <taxon>Rhodospirillales</taxon>
        <taxon>Azospirillaceae</taxon>
        <taxon>Rhodocista</taxon>
    </lineage>
</organism>
<dbReference type="RefSeq" id="WP_377359989.1">
    <property type="nucleotide sequence ID" value="NZ_JBHTCM010000016.1"/>
</dbReference>
<protein>
    <submittedName>
        <fullName evidence="1">Uncharacterized protein</fullName>
    </submittedName>
</protein>
<proteinExistence type="predicted"/>
<accession>A0ABW2KZF0</accession>
<evidence type="ECO:0000313" key="2">
    <source>
        <dbReference type="Proteomes" id="UP001596456"/>
    </source>
</evidence>
<reference evidence="2" key="1">
    <citation type="journal article" date="2019" name="Int. J. Syst. Evol. Microbiol.">
        <title>The Global Catalogue of Microorganisms (GCM) 10K type strain sequencing project: providing services to taxonomists for standard genome sequencing and annotation.</title>
        <authorList>
            <consortium name="The Broad Institute Genomics Platform"/>
            <consortium name="The Broad Institute Genome Sequencing Center for Infectious Disease"/>
            <person name="Wu L."/>
            <person name="Ma J."/>
        </authorList>
    </citation>
    <scope>NUCLEOTIDE SEQUENCE [LARGE SCALE GENOMIC DNA]</scope>
    <source>
        <strain evidence="2">CGMCC 1.16275</strain>
    </source>
</reference>
<sequence length="389" mass="42824">MVKSNVPAQKSTGIVRSDGIADSRLVDPGDPNPLGACNEAQLETVLIEKLGEDPALDDSELFIAAQALAEALYIRMKHPDATSDPEAPIIVLVSSRAKELAKGIGAVVEPVLNDGSCCLSGYLWITTPALASGYKLSLTGSTPNQLFAQISTLNLGYLPALYVHPSATVPEIRCYPNGMESPDTVIRIRLLLDELSIGYLDQILSDWHSSFRTPDAGCGGHTPWKESRKYVPRPKTEEFLQGSLQQTLRVALLQKKKYRIQFEVPGDEGRCDLLIKSKHPTVNNCWVYDAVFELKVLRSLDAGENPVSKSSNKDAIDKGVNQAISYKDENDARMGLLCCFDLRKPDHCDGEICLDAVRPLAQRHSIELRIFRVYGSADDFRRERSLSPA</sequence>
<comment type="caution">
    <text evidence="1">The sequence shown here is derived from an EMBL/GenBank/DDBJ whole genome shotgun (WGS) entry which is preliminary data.</text>
</comment>
<gene>
    <name evidence="1" type="ORF">ACFQPS_14765</name>
</gene>
<name>A0ABW2KZF0_9PROT</name>
<dbReference type="EMBL" id="JBHTCM010000016">
    <property type="protein sequence ID" value="MFC7334429.1"/>
    <property type="molecule type" value="Genomic_DNA"/>
</dbReference>
<evidence type="ECO:0000313" key="1">
    <source>
        <dbReference type="EMBL" id="MFC7334429.1"/>
    </source>
</evidence>
<dbReference type="Proteomes" id="UP001596456">
    <property type="component" value="Unassembled WGS sequence"/>
</dbReference>